<dbReference type="SUPFAM" id="SSF57850">
    <property type="entry name" value="RING/U-box"/>
    <property type="match status" value="1"/>
</dbReference>
<dbReference type="Gene3D" id="3.30.40.10">
    <property type="entry name" value="Zinc/RING finger domain, C3HC4 (zinc finger)"/>
    <property type="match status" value="2"/>
</dbReference>
<dbReference type="GO" id="GO:0061630">
    <property type="term" value="F:ubiquitin protein ligase activity"/>
    <property type="evidence" value="ECO:0007669"/>
    <property type="project" value="TreeGrafter"/>
</dbReference>
<keyword evidence="7" id="KW-1185">Reference proteome</keyword>
<feature type="compositionally biased region" description="Polar residues" evidence="4">
    <location>
        <begin position="106"/>
        <end position="120"/>
    </location>
</feature>
<dbReference type="PANTHER" id="PTHR10315:SF117">
    <property type="entry name" value="RING-TYPE E3 UBIQUITIN TRANSFERASE"/>
    <property type="match status" value="1"/>
</dbReference>
<proteinExistence type="predicted"/>
<evidence type="ECO:0000256" key="4">
    <source>
        <dbReference type="SAM" id="MobiDB-lite"/>
    </source>
</evidence>
<dbReference type="EMBL" id="LNIX01000015">
    <property type="protein sequence ID" value="OXA46573.1"/>
    <property type="molecule type" value="Genomic_DNA"/>
</dbReference>
<evidence type="ECO:0000313" key="7">
    <source>
        <dbReference type="Proteomes" id="UP000198287"/>
    </source>
</evidence>
<evidence type="ECO:0000256" key="2">
    <source>
        <dbReference type="ARBA" id="ARBA00022771"/>
    </source>
</evidence>
<name>A0A226DMX4_FOLCA</name>
<feature type="compositionally biased region" description="Polar residues" evidence="4">
    <location>
        <begin position="84"/>
        <end position="95"/>
    </location>
</feature>
<dbReference type="GO" id="GO:0005737">
    <property type="term" value="C:cytoplasm"/>
    <property type="evidence" value="ECO:0007669"/>
    <property type="project" value="TreeGrafter"/>
</dbReference>
<dbReference type="Proteomes" id="UP000198287">
    <property type="component" value="Unassembled WGS sequence"/>
</dbReference>
<dbReference type="GO" id="GO:0008270">
    <property type="term" value="F:zinc ion binding"/>
    <property type="evidence" value="ECO:0007669"/>
    <property type="project" value="UniProtKB-KW"/>
</dbReference>
<feature type="domain" description="E3 ubiquitin-protein ligase Sina-like RING finger" evidence="5">
    <location>
        <begin position="18"/>
        <end position="54"/>
    </location>
</feature>
<dbReference type="SUPFAM" id="SSF49599">
    <property type="entry name" value="TRAF domain-like"/>
    <property type="match status" value="1"/>
</dbReference>
<gene>
    <name evidence="6" type="ORF">Fcan01_18853</name>
</gene>
<dbReference type="InterPro" id="IPR013083">
    <property type="entry name" value="Znf_RING/FYVE/PHD"/>
</dbReference>
<keyword evidence="1" id="KW-0479">Metal-binding</keyword>
<keyword evidence="3" id="KW-0862">Zinc</keyword>
<dbReference type="InterPro" id="IPR049548">
    <property type="entry name" value="Sina-like_RING"/>
</dbReference>
<evidence type="ECO:0000256" key="1">
    <source>
        <dbReference type="ARBA" id="ARBA00022723"/>
    </source>
</evidence>
<protein>
    <submittedName>
        <fullName evidence="6">E3 ubiquitin-protein ligase SINAT2</fullName>
    </submittedName>
</protein>
<dbReference type="Pfam" id="PF21362">
    <property type="entry name" value="Sina_RING"/>
    <property type="match status" value="1"/>
</dbReference>
<evidence type="ECO:0000259" key="5">
    <source>
        <dbReference type="Pfam" id="PF21362"/>
    </source>
</evidence>
<dbReference type="AlphaFoldDB" id="A0A226DMX4"/>
<feature type="compositionally biased region" description="Basic and acidic residues" evidence="4">
    <location>
        <begin position="71"/>
        <end position="81"/>
    </location>
</feature>
<feature type="region of interest" description="Disordered" evidence="4">
    <location>
        <begin position="71"/>
        <end position="120"/>
    </location>
</feature>
<keyword evidence="2" id="KW-0863">Zinc-finger</keyword>
<dbReference type="OrthoDB" id="4788989at2759"/>
<sequence length="362" mass="40996">MSSPPVDLGSASARFLQCVVCQDLLSGQVTQCKNGHNICSSHSLQSLQGKCPTCRIKFSAGSSRNRLAEEMVKQERERQEQQRSTPSILTPSVSAPSIPLNPSPIVPSNSRQTQIRTPNANNRDETISCRYLKDGCDTIILAPTAIRHHEQNCYFRPLTCCLATDGCNHAQIPFFDYIPHLTRLHGVKYLQGSHHLNKYLVKGVEREQRKKFVREGSTSLFILEVSNQIFLCRAKEEGDLVSVWVAFHGHPDQGRGFRVEIQYNPQYEDIFDGEGRFVPRRMNLNYRDQAGSSRQEEDDDDGIYSGSVVHTTRQTWEEIRNLDSYLSMPLDSLAYNLKQEAGRAYATSWAITVTITREQARN</sequence>
<dbReference type="PANTHER" id="PTHR10315">
    <property type="entry name" value="E3 UBIQUITIN PROTEIN LIGASE SIAH"/>
    <property type="match status" value="1"/>
</dbReference>
<evidence type="ECO:0000313" key="6">
    <source>
        <dbReference type="EMBL" id="OXA46573.1"/>
    </source>
</evidence>
<accession>A0A226DMX4</accession>
<dbReference type="InterPro" id="IPR052088">
    <property type="entry name" value="E3_ubiquitin-ligase_SINA"/>
</dbReference>
<evidence type="ECO:0000256" key="3">
    <source>
        <dbReference type="ARBA" id="ARBA00022833"/>
    </source>
</evidence>
<organism evidence="6 7">
    <name type="scientific">Folsomia candida</name>
    <name type="common">Springtail</name>
    <dbReference type="NCBI Taxonomy" id="158441"/>
    <lineage>
        <taxon>Eukaryota</taxon>
        <taxon>Metazoa</taxon>
        <taxon>Ecdysozoa</taxon>
        <taxon>Arthropoda</taxon>
        <taxon>Hexapoda</taxon>
        <taxon>Collembola</taxon>
        <taxon>Entomobryomorpha</taxon>
        <taxon>Isotomoidea</taxon>
        <taxon>Isotomidae</taxon>
        <taxon>Proisotominae</taxon>
        <taxon>Folsomia</taxon>
    </lineage>
</organism>
<comment type="caution">
    <text evidence="6">The sequence shown here is derived from an EMBL/GenBank/DDBJ whole genome shotgun (WGS) entry which is preliminary data.</text>
</comment>
<reference evidence="6 7" key="1">
    <citation type="submission" date="2015-12" db="EMBL/GenBank/DDBJ databases">
        <title>The genome of Folsomia candida.</title>
        <authorList>
            <person name="Faddeeva A."/>
            <person name="Derks M.F."/>
            <person name="Anvar Y."/>
            <person name="Smit S."/>
            <person name="Van Straalen N."/>
            <person name="Roelofs D."/>
        </authorList>
    </citation>
    <scope>NUCLEOTIDE SEQUENCE [LARGE SCALE GENOMIC DNA]</scope>
    <source>
        <strain evidence="6 7">VU population</strain>
        <tissue evidence="6">Whole body</tissue>
    </source>
</reference>